<evidence type="ECO:0000313" key="1">
    <source>
        <dbReference type="EMBL" id="MBH8553316.1"/>
    </source>
</evidence>
<proteinExistence type="predicted"/>
<dbReference type="RefSeq" id="WP_214439605.1">
    <property type="nucleotide sequence ID" value="NZ_JAECZB010000029.1"/>
</dbReference>
<reference evidence="1 2" key="1">
    <citation type="journal article" date="2021" name="Int. J. Syst. Evol. Microbiol.">
        <title>Amazonocrinis nigriterrae gen. nov., sp. nov., Atlanticothrix silvestris gen. nov., sp. nov. and Dendronalium phyllosphericum gen. nov., sp. nov., nostocacean cyanobacteria from Brazilian environments.</title>
        <authorList>
            <person name="Alvarenga D.O."/>
            <person name="Andreote A.P.D."/>
            <person name="Branco L.H.Z."/>
            <person name="Delbaje E."/>
            <person name="Cruz R.B."/>
            <person name="Varani A.M."/>
            <person name="Fiore M.F."/>
        </authorList>
    </citation>
    <scope>NUCLEOTIDE SEQUENCE [LARGE SCALE GENOMIC DNA]</scope>
    <source>
        <strain evidence="1 2">CENA357</strain>
    </source>
</reference>
<dbReference type="Proteomes" id="UP000599391">
    <property type="component" value="Unassembled WGS sequence"/>
</dbReference>
<gene>
    <name evidence="1" type="ORF">I8751_13215</name>
</gene>
<accession>A0A8J7L2Y7</accession>
<dbReference type="EMBL" id="JAECZB010000029">
    <property type="protein sequence ID" value="MBH8553316.1"/>
    <property type="molecule type" value="Genomic_DNA"/>
</dbReference>
<keyword evidence="2" id="KW-1185">Reference proteome</keyword>
<dbReference type="AlphaFoldDB" id="A0A8J7L2Y7"/>
<evidence type="ECO:0000313" key="2">
    <source>
        <dbReference type="Proteomes" id="UP000599391"/>
    </source>
</evidence>
<sequence>MPLYSNNSSTSVSVSPVTSTTGTDIDITIANTATQVLAANANRKSFTIYNQTSVDIYFDYSSNVTTANYAFKLSAGSYYEMPVSPIYQGAVFGIVATGTASPQIRELV</sequence>
<protein>
    <submittedName>
        <fullName evidence="1">Uncharacterized protein</fullName>
    </submittedName>
</protein>
<name>A0A8J7L2Y7_9CYAN</name>
<comment type="caution">
    <text evidence="1">The sequence shown here is derived from an EMBL/GenBank/DDBJ whole genome shotgun (WGS) entry which is preliminary data.</text>
</comment>
<organism evidence="1 2">
    <name type="scientific">Atlanticothrix silvestris CENA357</name>
    <dbReference type="NCBI Taxonomy" id="1725252"/>
    <lineage>
        <taxon>Bacteria</taxon>
        <taxon>Bacillati</taxon>
        <taxon>Cyanobacteriota</taxon>
        <taxon>Cyanophyceae</taxon>
        <taxon>Nostocales</taxon>
        <taxon>Nodulariaceae</taxon>
        <taxon>Atlanticothrix</taxon>
        <taxon>Atlanticothrix silvestris</taxon>
    </lineage>
</organism>